<feature type="compositionally biased region" description="Polar residues" evidence="1">
    <location>
        <begin position="13"/>
        <end position="25"/>
    </location>
</feature>
<evidence type="ECO:0000313" key="3">
    <source>
        <dbReference type="Proteomes" id="UP000073492"/>
    </source>
</evidence>
<accession>A0A139IMZ3</accession>
<comment type="caution">
    <text evidence="2">The sequence shown here is derived from an EMBL/GenBank/DDBJ whole genome shotgun (WGS) entry which is preliminary data.</text>
</comment>
<gene>
    <name evidence="2" type="ORF">AC579_7133</name>
</gene>
<keyword evidence="3" id="KW-1185">Reference proteome</keyword>
<name>A0A139IMZ3_9PEZI</name>
<dbReference type="OrthoDB" id="4850648at2759"/>
<evidence type="ECO:0000256" key="1">
    <source>
        <dbReference type="SAM" id="MobiDB-lite"/>
    </source>
</evidence>
<evidence type="ECO:0000313" key="2">
    <source>
        <dbReference type="EMBL" id="KXT16030.1"/>
    </source>
</evidence>
<dbReference type="AlphaFoldDB" id="A0A139IMZ3"/>
<reference evidence="2 3" key="1">
    <citation type="submission" date="2015-07" db="EMBL/GenBank/DDBJ databases">
        <title>Comparative genomics of the Sigatoka disease complex on banana suggests a link between parallel evolutionary changes in Pseudocercospora fijiensis and Pseudocercospora eumusae and increased virulence on the banana host.</title>
        <authorList>
            <person name="Chang T.-C."/>
            <person name="Salvucci A."/>
            <person name="Crous P.W."/>
            <person name="Stergiopoulos I."/>
        </authorList>
    </citation>
    <scope>NUCLEOTIDE SEQUENCE [LARGE SCALE GENOMIC DNA]</scope>
    <source>
        <strain evidence="2 3">CBS 116634</strain>
    </source>
</reference>
<organism evidence="2 3">
    <name type="scientific">Pseudocercospora musae</name>
    <dbReference type="NCBI Taxonomy" id="113226"/>
    <lineage>
        <taxon>Eukaryota</taxon>
        <taxon>Fungi</taxon>
        <taxon>Dikarya</taxon>
        <taxon>Ascomycota</taxon>
        <taxon>Pezizomycotina</taxon>
        <taxon>Dothideomycetes</taxon>
        <taxon>Dothideomycetidae</taxon>
        <taxon>Mycosphaerellales</taxon>
        <taxon>Mycosphaerellaceae</taxon>
        <taxon>Pseudocercospora</taxon>
    </lineage>
</organism>
<feature type="region of interest" description="Disordered" evidence="1">
    <location>
        <begin position="1"/>
        <end position="25"/>
    </location>
</feature>
<protein>
    <submittedName>
        <fullName evidence="2">Uncharacterized protein</fullName>
    </submittedName>
</protein>
<dbReference type="EMBL" id="LFZO01000045">
    <property type="protein sequence ID" value="KXT16030.1"/>
    <property type="molecule type" value="Genomic_DNA"/>
</dbReference>
<dbReference type="Proteomes" id="UP000073492">
    <property type="component" value="Unassembled WGS sequence"/>
</dbReference>
<proteinExistence type="predicted"/>
<sequence>MSPLRGSCAPLSRSDQSAETCTATKPSISSGMRVETYEISQNSAIVDVTWGAHFLDSPPRWNARSSIPAGIVLQEKARCYERVTRSMFALFEKLQKKAVSARRTPIDLVTTTRSS</sequence>